<dbReference type="AlphaFoldDB" id="A0A6J8EH59"/>
<protein>
    <submittedName>
        <fullName evidence="2">Uncharacterized protein</fullName>
    </submittedName>
</protein>
<dbReference type="EMBL" id="CACVKT020009071">
    <property type="protein sequence ID" value="CAC5420019.1"/>
    <property type="molecule type" value="Genomic_DNA"/>
</dbReference>
<evidence type="ECO:0000256" key="1">
    <source>
        <dbReference type="SAM" id="MobiDB-lite"/>
    </source>
</evidence>
<accession>A0A6J8EH59</accession>
<feature type="compositionally biased region" description="Basic and acidic residues" evidence="1">
    <location>
        <begin position="120"/>
        <end position="134"/>
    </location>
</feature>
<gene>
    <name evidence="2" type="ORF">MCOR_52286</name>
</gene>
<feature type="compositionally biased region" description="Basic and acidic residues" evidence="1">
    <location>
        <begin position="74"/>
        <end position="108"/>
    </location>
</feature>
<sequence>MPTVDEDVNLGEREHDIKGLQRMKMLNLDEERTRHKWPTEDEDVMREHDMKGLQRMKMLDLVRKEDCKKGLQEMKLLDSDEERTQHKMPTEDEDVRELRLTKDEDVRPSEGTTRHKKRPTKDEDVKDLSEERTRQKSLQRMKMLDLGEGEITT</sequence>
<evidence type="ECO:0000313" key="3">
    <source>
        <dbReference type="Proteomes" id="UP000507470"/>
    </source>
</evidence>
<keyword evidence="3" id="KW-1185">Reference proteome</keyword>
<feature type="region of interest" description="Disordered" evidence="1">
    <location>
        <begin position="74"/>
        <end position="153"/>
    </location>
</feature>
<reference evidence="2 3" key="1">
    <citation type="submission" date="2020-06" db="EMBL/GenBank/DDBJ databases">
        <authorList>
            <person name="Li R."/>
            <person name="Bekaert M."/>
        </authorList>
    </citation>
    <scope>NUCLEOTIDE SEQUENCE [LARGE SCALE GENOMIC DNA]</scope>
    <source>
        <strain evidence="3">wild</strain>
    </source>
</reference>
<evidence type="ECO:0000313" key="2">
    <source>
        <dbReference type="EMBL" id="CAC5420019.1"/>
    </source>
</evidence>
<organism evidence="2 3">
    <name type="scientific">Mytilus coruscus</name>
    <name type="common">Sea mussel</name>
    <dbReference type="NCBI Taxonomy" id="42192"/>
    <lineage>
        <taxon>Eukaryota</taxon>
        <taxon>Metazoa</taxon>
        <taxon>Spiralia</taxon>
        <taxon>Lophotrochozoa</taxon>
        <taxon>Mollusca</taxon>
        <taxon>Bivalvia</taxon>
        <taxon>Autobranchia</taxon>
        <taxon>Pteriomorphia</taxon>
        <taxon>Mytilida</taxon>
        <taxon>Mytiloidea</taxon>
        <taxon>Mytilidae</taxon>
        <taxon>Mytilinae</taxon>
        <taxon>Mytilus</taxon>
    </lineage>
</organism>
<proteinExistence type="predicted"/>
<name>A0A6J8EH59_MYTCO</name>
<dbReference type="Proteomes" id="UP000507470">
    <property type="component" value="Unassembled WGS sequence"/>
</dbReference>